<feature type="transmembrane region" description="Helical" evidence="1">
    <location>
        <begin position="20"/>
        <end position="41"/>
    </location>
</feature>
<dbReference type="EMBL" id="AP021861">
    <property type="protein sequence ID" value="BBO33866.1"/>
    <property type="molecule type" value="Genomic_DNA"/>
</dbReference>
<evidence type="ECO:0000313" key="4">
    <source>
        <dbReference type="Proteomes" id="UP000326837"/>
    </source>
</evidence>
<dbReference type="KEGG" id="lpav:PLANPX_3478"/>
<dbReference type="Proteomes" id="UP000326837">
    <property type="component" value="Chromosome"/>
</dbReference>
<dbReference type="Pfam" id="PF07963">
    <property type="entry name" value="N_methyl"/>
    <property type="match status" value="1"/>
</dbReference>
<dbReference type="InterPro" id="IPR027558">
    <property type="entry name" value="Pre_pil_HX9DG_C"/>
</dbReference>
<reference evidence="4" key="1">
    <citation type="submission" date="2019-10" db="EMBL/GenBank/DDBJ databases">
        <title>Lacipirellula parvula gen. nov., sp. nov., representing a lineage of planctomycetes widespread in freshwater anoxic habitats, and description of the family Lacipirellulaceae.</title>
        <authorList>
            <person name="Dedysh S.N."/>
            <person name="Kulichevskaya I.S."/>
            <person name="Beletsky A.V."/>
            <person name="Rakitin A.L."/>
            <person name="Mardanov A.V."/>
            <person name="Ivanova A.A."/>
            <person name="Saltykova V.X."/>
            <person name="Rijpstra W.I.C."/>
            <person name="Sinninghe Damste J.S."/>
            <person name="Ravin N.V."/>
        </authorList>
    </citation>
    <scope>NUCLEOTIDE SEQUENCE [LARGE SCALE GENOMIC DNA]</scope>
    <source>
        <strain evidence="4">PX69</strain>
    </source>
</reference>
<dbReference type="NCBIfam" id="TIGR02532">
    <property type="entry name" value="IV_pilin_GFxxxE"/>
    <property type="match status" value="1"/>
</dbReference>
<keyword evidence="4" id="KW-1185">Reference proteome</keyword>
<proteinExistence type="predicted"/>
<dbReference type="NCBIfam" id="TIGR04294">
    <property type="entry name" value="pre_pil_HX9DG"/>
    <property type="match status" value="1"/>
</dbReference>
<protein>
    <recommendedName>
        <fullName evidence="2">DUF1559 domain-containing protein</fullName>
    </recommendedName>
</protein>
<dbReference type="Pfam" id="PF07596">
    <property type="entry name" value="SBP_bac_10"/>
    <property type="match status" value="1"/>
</dbReference>
<dbReference type="RefSeq" id="WP_152099552.1">
    <property type="nucleotide sequence ID" value="NZ_AP021861.1"/>
</dbReference>
<keyword evidence="1" id="KW-0472">Membrane</keyword>
<dbReference type="InterPro" id="IPR045584">
    <property type="entry name" value="Pilin-like"/>
</dbReference>
<evidence type="ECO:0000313" key="3">
    <source>
        <dbReference type="EMBL" id="BBO33866.1"/>
    </source>
</evidence>
<sequence>MEALHQKRIRRSRGLAGFTLVELLVVIAIIGVLVALLLPAVQAAREAARRAQCSNNLKQMGLAAQNYAAAKNTLPAGYDRTKEEADKNINFSKRGVLTSMLHYIEGQTAYNQIVFDYVNKANNDPYADPAKNVVIDSFICPSWTDAKNTPTAAPGFEYQIGALCTYSGIAGAIRNRGETLFPSDQGFGDIPDNGALTMQIVKGAASSSPFGGSGAKNLLIGRARTLKEITDGQSNSLFVGEFVHRECCFTSPVEDAPGNVRPWYLAGYKDGPYSMKVAETTPNACVVRDSRNCPGAAGSTLFNHLPMGSFHPGITQFVFIDGSVHNVTDNIELEVYKDLATVNGDEAVSIAL</sequence>
<feature type="domain" description="DUF1559" evidence="2">
    <location>
        <begin position="42"/>
        <end position="334"/>
    </location>
</feature>
<keyword evidence="1" id="KW-1133">Transmembrane helix</keyword>
<dbReference type="PANTHER" id="PTHR30093:SF2">
    <property type="entry name" value="TYPE II SECRETION SYSTEM PROTEIN H"/>
    <property type="match status" value="1"/>
</dbReference>
<keyword evidence="1" id="KW-0812">Transmembrane</keyword>
<dbReference type="InterPro" id="IPR012902">
    <property type="entry name" value="N_methyl_site"/>
</dbReference>
<dbReference type="Gene3D" id="3.30.700.10">
    <property type="entry name" value="Glycoprotein, Type 4 Pilin"/>
    <property type="match status" value="1"/>
</dbReference>
<evidence type="ECO:0000259" key="2">
    <source>
        <dbReference type="Pfam" id="PF07596"/>
    </source>
</evidence>
<dbReference type="PANTHER" id="PTHR30093">
    <property type="entry name" value="GENERAL SECRETION PATHWAY PROTEIN G"/>
    <property type="match status" value="1"/>
</dbReference>
<dbReference type="SUPFAM" id="SSF54523">
    <property type="entry name" value="Pili subunits"/>
    <property type="match status" value="1"/>
</dbReference>
<dbReference type="AlphaFoldDB" id="A0A5K7XHV6"/>
<organism evidence="3 4">
    <name type="scientific">Lacipirellula parvula</name>
    <dbReference type="NCBI Taxonomy" id="2650471"/>
    <lineage>
        <taxon>Bacteria</taxon>
        <taxon>Pseudomonadati</taxon>
        <taxon>Planctomycetota</taxon>
        <taxon>Planctomycetia</taxon>
        <taxon>Pirellulales</taxon>
        <taxon>Lacipirellulaceae</taxon>
        <taxon>Lacipirellula</taxon>
    </lineage>
</organism>
<accession>A0A5K7XHV6</accession>
<name>A0A5K7XHV6_9BACT</name>
<gene>
    <name evidence="3" type="ORF">PLANPX_3478</name>
</gene>
<dbReference type="PROSITE" id="PS00409">
    <property type="entry name" value="PROKAR_NTER_METHYL"/>
    <property type="match status" value="1"/>
</dbReference>
<dbReference type="InterPro" id="IPR011453">
    <property type="entry name" value="DUF1559"/>
</dbReference>
<evidence type="ECO:0000256" key="1">
    <source>
        <dbReference type="SAM" id="Phobius"/>
    </source>
</evidence>